<evidence type="ECO:0000259" key="10">
    <source>
        <dbReference type="Pfam" id="PF00501"/>
    </source>
</evidence>
<evidence type="ECO:0000256" key="9">
    <source>
        <dbReference type="PIRNR" id="PIRNR006444"/>
    </source>
</evidence>
<evidence type="ECO:0000256" key="7">
    <source>
        <dbReference type="ARBA" id="ARBA00068695"/>
    </source>
</evidence>
<dbReference type="CDD" id="cd05913">
    <property type="entry name" value="PaaK"/>
    <property type="match status" value="1"/>
</dbReference>
<accession>A0A124FYW8</accession>
<keyword evidence="3 9" id="KW-0547">Nucleotide-binding</keyword>
<dbReference type="Proteomes" id="UP000054705">
    <property type="component" value="Unassembled WGS sequence"/>
</dbReference>
<feature type="domain" description="AMP-dependent ligase C-terminal" evidence="11">
    <location>
        <begin position="334"/>
        <end position="430"/>
    </location>
</feature>
<comment type="subunit">
    <text evidence="1">Monomer.</text>
</comment>
<dbReference type="EC" id="6.2.1.30" evidence="6 9"/>
<dbReference type="SUPFAM" id="SSF56801">
    <property type="entry name" value="Acetyl-CoA synthetase-like"/>
    <property type="match status" value="1"/>
</dbReference>
<dbReference type="InterPro" id="IPR028154">
    <property type="entry name" value="AMP-dep_Lig_C"/>
</dbReference>
<evidence type="ECO:0000256" key="8">
    <source>
        <dbReference type="ARBA" id="ARBA00075111"/>
    </source>
</evidence>
<feature type="domain" description="AMP-dependent synthetase/ligase" evidence="10">
    <location>
        <begin position="90"/>
        <end position="285"/>
    </location>
</feature>
<keyword evidence="2 9" id="KW-0436">Ligase</keyword>
<sequence length="435" mass="48995">MIWNQRYECMDREEMRALQLARLKETLNRVYRQVPFYRDRFDSCGIKPDDLEQLEDISKFPFTVKHHLRDNYPFGLFTLPLQQVVRLHASSGTTGKPIVVGYSRKDLETWVELVARMVTLAGVTSEDVAQVSFGYGLFTGAFGLHYGLERVGATVVPASSGNSEKQIMLMKDFGTTVLVGTPSYCLHLAEVAVEMGIDPASLPVRLGLLGSEAWSERMRTQLEQAWGMKATDNYGLSEVMGPGPSGECGHNKGMHIAEDHFLFEVIDPETGAALDYGQEGEVVITTLTKEAMPLIRYRTRDISVLYPERCSCGRTTIRMRKVTGRTDDMLIISGVNVFPSQIESVLMSIEDIAPHYQIVVDKKGFLDYMEVHVEPVPEKFTGQFRDLQVLEEKVRRKLYSVLSLSARVRLLEPKSLERSTGKAKRVIDKRSKDGV</sequence>
<dbReference type="PANTHER" id="PTHR43439:SF1">
    <property type="entry name" value="PHENYLACETATE-COENZYME A LIGASE"/>
    <property type="match status" value="1"/>
</dbReference>
<protein>
    <recommendedName>
        <fullName evidence="7 9">Phenylacetate-coenzyme A ligase</fullName>
        <ecNumber evidence="6 9">6.2.1.30</ecNumber>
    </recommendedName>
    <alternativeName>
        <fullName evidence="8 9">Phenylacetyl-CoA ligase</fullName>
    </alternativeName>
</protein>
<evidence type="ECO:0000256" key="4">
    <source>
        <dbReference type="ARBA" id="ARBA00060591"/>
    </source>
</evidence>
<evidence type="ECO:0000256" key="3">
    <source>
        <dbReference type="ARBA" id="ARBA00022741"/>
    </source>
</evidence>
<dbReference type="PANTHER" id="PTHR43439">
    <property type="entry name" value="PHENYLACETATE-COENZYME A LIGASE"/>
    <property type="match status" value="1"/>
</dbReference>
<dbReference type="GO" id="GO:0010124">
    <property type="term" value="P:phenylacetate catabolic process"/>
    <property type="evidence" value="ECO:0007669"/>
    <property type="project" value="UniProtKB-UniRule"/>
</dbReference>
<dbReference type="PATRIC" id="fig|110500.4.peg.707"/>
<gene>
    <name evidence="12" type="ORF">XD97_0431</name>
</gene>
<dbReference type="PIRSF" id="PIRSF006444">
    <property type="entry name" value="PaaK"/>
    <property type="match status" value="1"/>
</dbReference>
<evidence type="ECO:0000256" key="2">
    <source>
        <dbReference type="ARBA" id="ARBA00022598"/>
    </source>
</evidence>
<dbReference type="InterPro" id="IPR042099">
    <property type="entry name" value="ANL_N_sf"/>
</dbReference>
<name>A0A124FYW8_9FIRM</name>
<comment type="pathway">
    <text evidence="4 9">Aromatic compound metabolism; phenylacetate degradation.</text>
</comment>
<dbReference type="Gene3D" id="3.40.50.12780">
    <property type="entry name" value="N-terminal domain of ligase-like"/>
    <property type="match status" value="1"/>
</dbReference>
<comment type="function">
    <text evidence="9">Catalyzes the activation of phenylacetic acid (PA) to phenylacetyl-CoA (PA-CoA).</text>
</comment>
<dbReference type="InterPro" id="IPR011880">
    <property type="entry name" value="PA_CoA_ligase"/>
</dbReference>
<dbReference type="UniPathway" id="UPA00930"/>
<dbReference type="Pfam" id="PF00501">
    <property type="entry name" value="AMP-binding"/>
    <property type="match status" value="1"/>
</dbReference>
<dbReference type="GO" id="GO:0047475">
    <property type="term" value="F:phenylacetate-CoA ligase activity"/>
    <property type="evidence" value="ECO:0007669"/>
    <property type="project" value="UniProtKB-EC"/>
</dbReference>
<proteinExistence type="inferred from homology"/>
<dbReference type="Gene3D" id="3.30.300.30">
    <property type="match status" value="1"/>
</dbReference>
<evidence type="ECO:0000259" key="11">
    <source>
        <dbReference type="Pfam" id="PF14535"/>
    </source>
</evidence>
<dbReference type="GO" id="GO:0000166">
    <property type="term" value="F:nucleotide binding"/>
    <property type="evidence" value="ECO:0007669"/>
    <property type="project" value="UniProtKB-KW"/>
</dbReference>
<dbReference type="InterPro" id="IPR045851">
    <property type="entry name" value="AMP-bd_C_sf"/>
</dbReference>
<evidence type="ECO:0000256" key="1">
    <source>
        <dbReference type="ARBA" id="ARBA00011245"/>
    </source>
</evidence>
<evidence type="ECO:0000313" key="12">
    <source>
        <dbReference type="EMBL" id="KUK82462.1"/>
    </source>
</evidence>
<dbReference type="AlphaFoldDB" id="A0A124FYW8"/>
<evidence type="ECO:0000256" key="6">
    <source>
        <dbReference type="ARBA" id="ARBA00066629"/>
    </source>
</evidence>
<dbReference type="FunFam" id="3.40.50.12780:FF:000016">
    <property type="entry name" value="Phenylacetate-coenzyme A ligase"/>
    <property type="match status" value="1"/>
</dbReference>
<comment type="caution">
    <text evidence="12">The sequence shown here is derived from an EMBL/GenBank/DDBJ whole genome shotgun (WGS) entry which is preliminary data.</text>
</comment>
<evidence type="ECO:0000256" key="5">
    <source>
        <dbReference type="ARBA" id="ARBA00061566"/>
    </source>
</evidence>
<dbReference type="InterPro" id="IPR051414">
    <property type="entry name" value="Adenylate-forming_Reductase"/>
</dbReference>
<organism evidence="12 13">
    <name type="scientific">Pelotomaculum thermopropionicum</name>
    <dbReference type="NCBI Taxonomy" id="110500"/>
    <lineage>
        <taxon>Bacteria</taxon>
        <taxon>Bacillati</taxon>
        <taxon>Bacillota</taxon>
        <taxon>Clostridia</taxon>
        <taxon>Eubacteriales</taxon>
        <taxon>Desulfotomaculaceae</taxon>
        <taxon>Pelotomaculum</taxon>
    </lineage>
</organism>
<evidence type="ECO:0000313" key="13">
    <source>
        <dbReference type="Proteomes" id="UP000054705"/>
    </source>
</evidence>
<dbReference type="Pfam" id="PF14535">
    <property type="entry name" value="AMP-binding_C_2"/>
    <property type="match status" value="1"/>
</dbReference>
<comment type="catalytic activity">
    <reaction evidence="9">
        <text>2-phenylacetate + ATP + CoA = phenylacetyl-CoA + AMP + diphosphate</text>
        <dbReference type="Rhea" id="RHEA:20956"/>
        <dbReference type="ChEBI" id="CHEBI:18401"/>
        <dbReference type="ChEBI" id="CHEBI:30616"/>
        <dbReference type="ChEBI" id="CHEBI:33019"/>
        <dbReference type="ChEBI" id="CHEBI:57287"/>
        <dbReference type="ChEBI" id="CHEBI:57390"/>
        <dbReference type="ChEBI" id="CHEBI:456215"/>
        <dbReference type="EC" id="6.2.1.30"/>
    </reaction>
</comment>
<reference evidence="13" key="1">
    <citation type="journal article" date="2015" name="MBio">
        <title>Genome-Resolved Metagenomic Analysis Reveals Roles for Candidate Phyla and Other Microbial Community Members in Biogeochemical Transformations in Oil Reservoirs.</title>
        <authorList>
            <person name="Hu P."/>
            <person name="Tom L."/>
            <person name="Singh A."/>
            <person name="Thomas B.C."/>
            <person name="Baker B.J."/>
            <person name="Piceno Y.M."/>
            <person name="Andersen G.L."/>
            <person name="Banfield J.F."/>
        </authorList>
    </citation>
    <scope>NUCLEOTIDE SEQUENCE [LARGE SCALE GENOMIC DNA]</scope>
</reference>
<comment type="similarity">
    <text evidence="5 9">Belongs to the phenylacetyl-CoA ligase family.</text>
</comment>
<dbReference type="InterPro" id="IPR000873">
    <property type="entry name" value="AMP-dep_synth/lig_dom"/>
</dbReference>
<dbReference type="EMBL" id="LGGS01000090">
    <property type="protein sequence ID" value="KUK82462.1"/>
    <property type="molecule type" value="Genomic_DNA"/>
</dbReference>